<dbReference type="PANTHER" id="PTHR23073">
    <property type="entry name" value="26S PROTEASOME REGULATORY SUBUNIT"/>
    <property type="match status" value="1"/>
</dbReference>
<protein>
    <submittedName>
        <fullName evidence="4">ATP-binding protein</fullName>
    </submittedName>
</protein>
<dbReference type="Pfam" id="PF00004">
    <property type="entry name" value="AAA"/>
    <property type="match status" value="1"/>
</dbReference>
<organism evidence="4 5">
    <name type="scientific">Streptomyces composti</name>
    <dbReference type="NCBI Taxonomy" id="2720025"/>
    <lineage>
        <taxon>Bacteria</taxon>
        <taxon>Bacillati</taxon>
        <taxon>Actinomycetota</taxon>
        <taxon>Actinomycetes</taxon>
        <taxon>Kitasatosporales</taxon>
        <taxon>Streptomycetaceae</taxon>
        <taxon>Streptomyces</taxon>
    </lineage>
</organism>
<keyword evidence="5" id="KW-1185">Reference proteome</keyword>
<feature type="domain" description="ATPase AAA-type core" evidence="3">
    <location>
        <begin position="272"/>
        <end position="387"/>
    </location>
</feature>
<dbReference type="RefSeq" id="WP_167992608.1">
    <property type="nucleotide sequence ID" value="NZ_JAATEM010000008.1"/>
</dbReference>
<evidence type="ECO:0000259" key="3">
    <source>
        <dbReference type="Pfam" id="PF00004"/>
    </source>
</evidence>
<keyword evidence="2 4" id="KW-0067">ATP-binding</keyword>
<accession>A0ABX1A144</accession>
<evidence type="ECO:0000313" key="4">
    <source>
        <dbReference type="EMBL" id="NJP50105.1"/>
    </source>
</evidence>
<keyword evidence="1" id="KW-0547">Nucleotide-binding</keyword>
<dbReference type="InterPro" id="IPR003959">
    <property type="entry name" value="ATPase_AAA_core"/>
</dbReference>
<evidence type="ECO:0000256" key="1">
    <source>
        <dbReference type="ARBA" id="ARBA00022741"/>
    </source>
</evidence>
<evidence type="ECO:0000313" key="5">
    <source>
        <dbReference type="Proteomes" id="UP000730591"/>
    </source>
</evidence>
<dbReference type="SUPFAM" id="SSF52540">
    <property type="entry name" value="P-loop containing nucleoside triphosphate hydrolases"/>
    <property type="match status" value="1"/>
</dbReference>
<dbReference type="Gene3D" id="3.40.50.300">
    <property type="entry name" value="P-loop containing nucleotide triphosphate hydrolases"/>
    <property type="match status" value="1"/>
</dbReference>
<dbReference type="InterPro" id="IPR050221">
    <property type="entry name" value="26S_Proteasome_ATPase"/>
</dbReference>
<sequence length="526" mass="57374">MADNPFSGITADQVLAMVQEAHTQAATALSQEEAARTAVMSLLAQVGGTTVGEKDLIFEGSKFVLPEQYEGKIGEAIDFLDRYRKQQGKTHEYSKIFRYRPYDVAHALTLALQEVFGSTGMGESWTDMFGQEHPPQFIEVPTGVNTSVQVPWDLVAMPILGPEATIEVGYTRDRDLGMLGKLSIRAPRGVKAQVEGLFKVIEKHLSVSSLYKGKALIGGDALVPAFLDVRKVNPAHVIYSDDVLQQLNTNIWALIEHTDLMRELGEVLKRAVLLEGPYGTGKSLAAFLTAQKCVEHGWTFLFVKPGDDLDAAMRTAQLYAPAVVFFEDIDVIGEAGDPARVSKLLDSFDGIGAKGAEVVAILTTNRKDKIHKGMLRPGRLDAVISINYLDQAGVEKLIKAHVPADMLRVMDYGKVFEAFADFTPAFAKEAISRAKRYAIAREGGKPRFLTTSDFIGAANSLKPQLDLMHAAEEEKATPTVDKAFREVVADVIDAMRPVDSDGGAAQIYGAEEDVAGFEVDREELPA</sequence>
<dbReference type="Proteomes" id="UP000730591">
    <property type="component" value="Unassembled WGS sequence"/>
</dbReference>
<gene>
    <name evidence="4" type="ORF">HCJ93_08470</name>
</gene>
<proteinExistence type="predicted"/>
<dbReference type="InterPro" id="IPR027417">
    <property type="entry name" value="P-loop_NTPase"/>
</dbReference>
<comment type="caution">
    <text evidence="4">The sequence shown here is derived from an EMBL/GenBank/DDBJ whole genome shotgun (WGS) entry which is preliminary data.</text>
</comment>
<dbReference type="GO" id="GO:0005524">
    <property type="term" value="F:ATP binding"/>
    <property type="evidence" value="ECO:0007669"/>
    <property type="project" value="UniProtKB-KW"/>
</dbReference>
<name>A0ABX1A144_9ACTN</name>
<dbReference type="EMBL" id="JAATEM010000008">
    <property type="protein sequence ID" value="NJP50105.1"/>
    <property type="molecule type" value="Genomic_DNA"/>
</dbReference>
<evidence type="ECO:0000256" key="2">
    <source>
        <dbReference type="ARBA" id="ARBA00022840"/>
    </source>
</evidence>
<reference evidence="4 5" key="1">
    <citation type="submission" date="2020-03" db="EMBL/GenBank/DDBJ databases">
        <title>WGS of actinomycetes isolated from Thailand.</title>
        <authorList>
            <person name="Thawai C."/>
        </authorList>
    </citation>
    <scope>NUCLEOTIDE SEQUENCE [LARGE SCALE GENOMIC DNA]</scope>
    <source>
        <strain evidence="4 5">SBST2-5</strain>
    </source>
</reference>